<feature type="compositionally biased region" description="Basic and acidic residues" evidence="1">
    <location>
        <begin position="66"/>
        <end position="85"/>
    </location>
</feature>
<feature type="region of interest" description="Disordered" evidence="1">
    <location>
        <begin position="1"/>
        <end position="37"/>
    </location>
</feature>
<reference evidence="2" key="1">
    <citation type="journal article" date="2023" name="Science">
        <title>Genome structures resolve the early diversification of teleost fishes.</title>
        <authorList>
            <person name="Parey E."/>
            <person name="Louis A."/>
            <person name="Montfort J."/>
            <person name="Bouchez O."/>
            <person name="Roques C."/>
            <person name="Iampietro C."/>
            <person name="Lluch J."/>
            <person name="Castinel A."/>
            <person name="Donnadieu C."/>
            <person name="Desvignes T."/>
            <person name="Floi Bucao C."/>
            <person name="Jouanno E."/>
            <person name="Wen M."/>
            <person name="Mejri S."/>
            <person name="Dirks R."/>
            <person name="Jansen H."/>
            <person name="Henkel C."/>
            <person name="Chen W.J."/>
            <person name="Zahm M."/>
            <person name="Cabau C."/>
            <person name="Klopp C."/>
            <person name="Thompson A.W."/>
            <person name="Robinson-Rechavi M."/>
            <person name="Braasch I."/>
            <person name="Lecointre G."/>
            <person name="Bobe J."/>
            <person name="Postlethwait J.H."/>
            <person name="Berthelot C."/>
            <person name="Roest Crollius H."/>
            <person name="Guiguen Y."/>
        </authorList>
    </citation>
    <scope>NUCLEOTIDE SEQUENCE</scope>
    <source>
        <strain evidence="2">NC1722</strain>
    </source>
</reference>
<accession>A0AAD7SGM4</accession>
<proteinExistence type="predicted"/>
<gene>
    <name evidence="2" type="ORF">AAFF_G00373500</name>
</gene>
<organism evidence="2 3">
    <name type="scientific">Aldrovandia affinis</name>
    <dbReference type="NCBI Taxonomy" id="143900"/>
    <lineage>
        <taxon>Eukaryota</taxon>
        <taxon>Metazoa</taxon>
        <taxon>Chordata</taxon>
        <taxon>Craniata</taxon>
        <taxon>Vertebrata</taxon>
        <taxon>Euteleostomi</taxon>
        <taxon>Actinopterygii</taxon>
        <taxon>Neopterygii</taxon>
        <taxon>Teleostei</taxon>
        <taxon>Notacanthiformes</taxon>
        <taxon>Halosauridae</taxon>
        <taxon>Aldrovandia</taxon>
    </lineage>
</organism>
<feature type="compositionally biased region" description="Basic and acidic residues" evidence="1">
    <location>
        <begin position="138"/>
        <end position="151"/>
    </location>
</feature>
<keyword evidence="3" id="KW-1185">Reference proteome</keyword>
<feature type="compositionally biased region" description="Low complexity" evidence="1">
    <location>
        <begin position="11"/>
        <end position="23"/>
    </location>
</feature>
<dbReference type="Proteomes" id="UP001221898">
    <property type="component" value="Unassembled WGS sequence"/>
</dbReference>
<evidence type="ECO:0000313" key="2">
    <source>
        <dbReference type="EMBL" id="KAJ8402115.1"/>
    </source>
</evidence>
<evidence type="ECO:0000256" key="1">
    <source>
        <dbReference type="SAM" id="MobiDB-lite"/>
    </source>
</evidence>
<feature type="region of interest" description="Disordered" evidence="1">
    <location>
        <begin position="126"/>
        <end position="161"/>
    </location>
</feature>
<sequence>MEVKQSADSVARATTRTGTAHTRMGCGAGSGDPGARTVPTANINLILRQGVRATQKSEQALPESRSGAEVREQWRDATKAQREVSARPPSDLPGVSGNRGALSNTGADIVWDPSLVLRYQIQLASQNLPAPSRAKSPQRPDQRAPDVHKDVTLLSRRPVHK</sequence>
<dbReference type="EMBL" id="JAINUG010000066">
    <property type="protein sequence ID" value="KAJ8402115.1"/>
    <property type="molecule type" value="Genomic_DNA"/>
</dbReference>
<dbReference type="AlphaFoldDB" id="A0AAD7SGM4"/>
<comment type="caution">
    <text evidence="2">The sequence shown here is derived from an EMBL/GenBank/DDBJ whole genome shotgun (WGS) entry which is preliminary data.</text>
</comment>
<protein>
    <submittedName>
        <fullName evidence="2">Uncharacterized protein</fullName>
    </submittedName>
</protein>
<evidence type="ECO:0000313" key="3">
    <source>
        <dbReference type="Proteomes" id="UP001221898"/>
    </source>
</evidence>
<name>A0AAD7SGM4_9TELE</name>
<feature type="region of interest" description="Disordered" evidence="1">
    <location>
        <begin position="53"/>
        <end position="106"/>
    </location>
</feature>